<dbReference type="EMBL" id="JBHRXY010000029">
    <property type="protein sequence ID" value="MFC3631445.1"/>
    <property type="molecule type" value="Genomic_DNA"/>
</dbReference>
<dbReference type="Proteomes" id="UP001595539">
    <property type="component" value="Unassembled WGS sequence"/>
</dbReference>
<dbReference type="Pfam" id="PF05401">
    <property type="entry name" value="NodS"/>
    <property type="match status" value="1"/>
</dbReference>
<dbReference type="RefSeq" id="WP_377763723.1">
    <property type="nucleotide sequence ID" value="NZ_JBHRXY010000029.1"/>
</dbReference>
<dbReference type="Gene3D" id="3.40.50.150">
    <property type="entry name" value="Vaccinia Virus protein VP39"/>
    <property type="match status" value="1"/>
</dbReference>
<dbReference type="GO" id="GO:0008168">
    <property type="term" value="F:methyltransferase activity"/>
    <property type="evidence" value="ECO:0007669"/>
    <property type="project" value="UniProtKB-KW"/>
</dbReference>
<comment type="caution">
    <text evidence="1">The sequence shown here is derived from an EMBL/GenBank/DDBJ whole genome shotgun (WGS) entry which is preliminary data.</text>
</comment>
<dbReference type="CDD" id="cd02440">
    <property type="entry name" value="AdoMet_MTases"/>
    <property type="match status" value="1"/>
</dbReference>
<protein>
    <submittedName>
        <fullName evidence="1">SAM-dependent methyltransferase</fullName>
    </submittedName>
</protein>
<proteinExistence type="predicted"/>
<accession>A0ABV7U8W4</accession>
<keyword evidence="2" id="KW-1185">Reference proteome</keyword>
<keyword evidence="1" id="KW-0808">Transferase</keyword>
<keyword evidence="1" id="KW-0489">Methyltransferase</keyword>
<sequence>MPLSETLAHLAGLYAASEDPWNHRSSPYEAAKYEATLAAIGPGPFENALEIGCGNGELARRLAPRCRRLTAIECIPAAANAARHSLAEFVQAKVLQGSAPASLPEMQPDLVLLSEVLYFMTPQEIALLGQWLNKHAAGLIVAVNWTGPTDEPLKGAEAVGLLEQALVTKRTDCFSGFRIDVLAPVGRACD</sequence>
<gene>
    <name evidence="1" type="ORF">ACFOM8_18600</name>
</gene>
<evidence type="ECO:0000313" key="1">
    <source>
        <dbReference type="EMBL" id="MFC3631445.1"/>
    </source>
</evidence>
<name>A0ABV7U8W4_9RHOB</name>
<dbReference type="InterPro" id="IPR008715">
    <property type="entry name" value="SAM-MeTfrase_NodS-like"/>
</dbReference>
<dbReference type="InterPro" id="IPR029063">
    <property type="entry name" value="SAM-dependent_MTases_sf"/>
</dbReference>
<dbReference type="SUPFAM" id="SSF53335">
    <property type="entry name" value="S-adenosyl-L-methionine-dependent methyltransferases"/>
    <property type="match status" value="1"/>
</dbReference>
<dbReference type="GO" id="GO:0032259">
    <property type="term" value="P:methylation"/>
    <property type="evidence" value="ECO:0007669"/>
    <property type="project" value="UniProtKB-KW"/>
</dbReference>
<evidence type="ECO:0000313" key="2">
    <source>
        <dbReference type="Proteomes" id="UP001595539"/>
    </source>
</evidence>
<reference evidence="2" key="1">
    <citation type="journal article" date="2019" name="Int. J. Syst. Evol. Microbiol.">
        <title>The Global Catalogue of Microorganisms (GCM) 10K type strain sequencing project: providing services to taxonomists for standard genome sequencing and annotation.</title>
        <authorList>
            <consortium name="The Broad Institute Genomics Platform"/>
            <consortium name="The Broad Institute Genome Sequencing Center for Infectious Disease"/>
            <person name="Wu L."/>
            <person name="Ma J."/>
        </authorList>
    </citation>
    <scope>NUCLEOTIDE SEQUENCE [LARGE SCALE GENOMIC DNA]</scope>
    <source>
        <strain evidence="2">KCTC 42473</strain>
    </source>
</reference>
<organism evidence="1 2">
    <name type="scientific">Paracoccus angustae</name>
    <dbReference type="NCBI Taxonomy" id="1671480"/>
    <lineage>
        <taxon>Bacteria</taxon>
        <taxon>Pseudomonadati</taxon>
        <taxon>Pseudomonadota</taxon>
        <taxon>Alphaproteobacteria</taxon>
        <taxon>Rhodobacterales</taxon>
        <taxon>Paracoccaceae</taxon>
        <taxon>Paracoccus</taxon>
    </lineage>
</organism>